<dbReference type="EMBL" id="SODF01000001">
    <property type="protein sequence ID" value="TDW21250.1"/>
    <property type="molecule type" value="Genomic_DNA"/>
</dbReference>
<organism evidence="2 3">
    <name type="scientific">Kribbella kalugense</name>
    <dbReference type="NCBI Taxonomy" id="2512221"/>
    <lineage>
        <taxon>Bacteria</taxon>
        <taxon>Bacillati</taxon>
        <taxon>Actinomycetota</taxon>
        <taxon>Actinomycetes</taxon>
        <taxon>Propionibacteriales</taxon>
        <taxon>Kribbellaceae</taxon>
        <taxon>Kribbella</taxon>
    </lineage>
</organism>
<protein>
    <submittedName>
        <fullName evidence="2">Uncharacterized protein</fullName>
    </submittedName>
</protein>
<evidence type="ECO:0000313" key="2">
    <source>
        <dbReference type="EMBL" id="TDW21250.1"/>
    </source>
</evidence>
<dbReference type="AlphaFoldDB" id="A0A4R7ZZM9"/>
<accession>A0A4R7ZZM9</accession>
<name>A0A4R7ZZM9_9ACTN</name>
<feature type="region of interest" description="Disordered" evidence="1">
    <location>
        <begin position="123"/>
        <end position="192"/>
    </location>
</feature>
<feature type="compositionally biased region" description="Polar residues" evidence="1">
    <location>
        <begin position="169"/>
        <end position="182"/>
    </location>
</feature>
<reference evidence="2 3" key="1">
    <citation type="submission" date="2019-03" db="EMBL/GenBank/DDBJ databases">
        <title>Genomic Encyclopedia of Type Strains, Phase III (KMG-III): the genomes of soil and plant-associated and newly described type strains.</title>
        <authorList>
            <person name="Whitman W."/>
        </authorList>
    </citation>
    <scope>NUCLEOTIDE SEQUENCE [LARGE SCALE GENOMIC DNA]</scope>
    <source>
        <strain evidence="2 3">VKM Ac-2570</strain>
    </source>
</reference>
<comment type="caution">
    <text evidence="2">The sequence shown here is derived from an EMBL/GenBank/DDBJ whole genome shotgun (WGS) entry which is preliminary data.</text>
</comment>
<proteinExistence type="predicted"/>
<evidence type="ECO:0000313" key="3">
    <source>
        <dbReference type="Proteomes" id="UP000295447"/>
    </source>
</evidence>
<evidence type="ECO:0000256" key="1">
    <source>
        <dbReference type="SAM" id="MobiDB-lite"/>
    </source>
</evidence>
<feature type="compositionally biased region" description="Pro residues" evidence="1">
    <location>
        <begin position="141"/>
        <end position="150"/>
    </location>
</feature>
<keyword evidence="3" id="KW-1185">Reference proteome</keyword>
<sequence>MLEHAAASQSGSLRGREFRALKLGLQALAEGREDEYDGKRLGYSPGHHDLRDCAELKVPVVPEARHGHDLGPSHRLIYREFEADDGGAPYREAVCFAPRGSDLPFHIAGARLGREIGRPVPELAHLPNHRPTFRRGAAEPTGPPRLPLPPDLRKALAVASDVSPASGAVTAQRSAQPPSTTARRGIPPGRER</sequence>
<gene>
    <name evidence="2" type="ORF">EV650_0067</name>
</gene>
<dbReference type="Proteomes" id="UP000295447">
    <property type="component" value="Unassembled WGS sequence"/>
</dbReference>